<evidence type="ECO:0000256" key="2">
    <source>
        <dbReference type="ARBA" id="ARBA00009575"/>
    </source>
</evidence>
<comment type="similarity">
    <text evidence="2 9">Belongs to the COX20 family.</text>
</comment>
<evidence type="ECO:0000256" key="3">
    <source>
        <dbReference type="ARBA" id="ARBA00017689"/>
    </source>
</evidence>
<keyword evidence="7 9" id="KW-0496">Mitochondrion</keyword>
<dbReference type="PIRSF" id="PIRSF007871">
    <property type="entry name" value="Cox20"/>
    <property type="match status" value="1"/>
</dbReference>
<dbReference type="GO" id="GO:0033617">
    <property type="term" value="P:mitochondrial respiratory chain complex IV assembly"/>
    <property type="evidence" value="ECO:0007669"/>
    <property type="project" value="InterPro"/>
</dbReference>
<comment type="function">
    <text evidence="9">Involved in the assembly of the cytochrome c oxidase complex.</text>
</comment>
<comment type="caution">
    <text evidence="11">The sequence shown here is derived from an EMBL/GenBank/DDBJ whole genome shotgun (WGS) entry which is preliminary data.</text>
</comment>
<evidence type="ECO:0000313" key="11">
    <source>
        <dbReference type="EMBL" id="KAH3675558.1"/>
    </source>
</evidence>
<evidence type="ECO:0000256" key="6">
    <source>
        <dbReference type="ARBA" id="ARBA00022989"/>
    </source>
</evidence>
<reference evidence="11" key="1">
    <citation type="journal article" date="2021" name="Open Biol.">
        <title>Shared evolutionary footprints suggest mitochondrial oxidative damage underlies multiple complex I losses in fungi.</title>
        <authorList>
            <person name="Schikora-Tamarit M.A."/>
            <person name="Marcet-Houben M."/>
            <person name="Nosek J."/>
            <person name="Gabaldon T."/>
        </authorList>
    </citation>
    <scope>NUCLEOTIDE SEQUENCE</scope>
    <source>
        <strain evidence="11">CBS6341</strain>
    </source>
</reference>
<keyword evidence="12" id="KW-1185">Reference proteome</keyword>
<organism evidence="11 12">
    <name type="scientific">Wickerhamomyces mucosus</name>
    <dbReference type="NCBI Taxonomy" id="1378264"/>
    <lineage>
        <taxon>Eukaryota</taxon>
        <taxon>Fungi</taxon>
        <taxon>Dikarya</taxon>
        <taxon>Ascomycota</taxon>
        <taxon>Saccharomycotina</taxon>
        <taxon>Saccharomycetes</taxon>
        <taxon>Phaffomycetales</taxon>
        <taxon>Wickerhamomycetaceae</taxon>
        <taxon>Wickerhamomyces</taxon>
    </lineage>
</organism>
<dbReference type="GO" id="GO:0005743">
    <property type="term" value="C:mitochondrial inner membrane"/>
    <property type="evidence" value="ECO:0007669"/>
    <property type="project" value="UniProtKB-SubCell"/>
</dbReference>
<name>A0A9P8TDJ9_9ASCO</name>
<feature type="region of interest" description="Disordered" evidence="10">
    <location>
        <begin position="1"/>
        <end position="42"/>
    </location>
</feature>
<protein>
    <recommendedName>
        <fullName evidence="3 9">Cytochrome c oxidase assembly protein COX20, mitochondrial</fullName>
    </recommendedName>
</protein>
<evidence type="ECO:0000256" key="8">
    <source>
        <dbReference type="ARBA" id="ARBA00023136"/>
    </source>
</evidence>
<dbReference type="EMBL" id="JAEUBF010000753">
    <property type="protein sequence ID" value="KAH3675558.1"/>
    <property type="molecule type" value="Genomic_DNA"/>
</dbReference>
<evidence type="ECO:0000313" key="12">
    <source>
        <dbReference type="Proteomes" id="UP000769528"/>
    </source>
</evidence>
<gene>
    <name evidence="11" type="ORF">WICMUC_002647</name>
</gene>
<dbReference type="InterPro" id="IPR022533">
    <property type="entry name" value="Cox20"/>
</dbReference>
<accession>A0A9P8TDJ9</accession>
<evidence type="ECO:0000256" key="1">
    <source>
        <dbReference type="ARBA" id="ARBA00004273"/>
    </source>
</evidence>
<dbReference type="PANTHER" id="PTHR31586">
    <property type="entry name" value="CYTOCHROME C OXIDASE PROTEIN 20"/>
    <property type="match status" value="1"/>
</dbReference>
<dbReference type="PANTHER" id="PTHR31586:SF1">
    <property type="entry name" value="CYTOCHROME C OXIDASE ASSEMBLY PROTEIN COX20, MITOCHONDRIAL"/>
    <property type="match status" value="1"/>
</dbReference>
<dbReference type="OrthoDB" id="14603at2759"/>
<evidence type="ECO:0000256" key="4">
    <source>
        <dbReference type="ARBA" id="ARBA00022692"/>
    </source>
</evidence>
<dbReference type="Pfam" id="PF12597">
    <property type="entry name" value="Cox20"/>
    <property type="match status" value="1"/>
</dbReference>
<dbReference type="AlphaFoldDB" id="A0A9P8TDJ9"/>
<comment type="subcellular location">
    <subcellularLocation>
        <location evidence="1 9">Mitochondrion inner membrane</location>
    </subcellularLocation>
</comment>
<evidence type="ECO:0000256" key="10">
    <source>
        <dbReference type="SAM" id="MobiDB-lite"/>
    </source>
</evidence>
<evidence type="ECO:0000256" key="7">
    <source>
        <dbReference type="ARBA" id="ARBA00023128"/>
    </source>
</evidence>
<proteinExistence type="inferred from homology"/>
<keyword evidence="8 9" id="KW-0472">Membrane</keyword>
<dbReference type="Proteomes" id="UP000769528">
    <property type="component" value="Unassembled WGS sequence"/>
</dbReference>
<keyword evidence="6" id="KW-1133">Transmembrane helix</keyword>
<feature type="compositionally biased region" description="Polar residues" evidence="10">
    <location>
        <begin position="30"/>
        <end position="40"/>
    </location>
</feature>
<evidence type="ECO:0000256" key="5">
    <source>
        <dbReference type="ARBA" id="ARBA00022792"/>
    </source>
</evidence>
<reference evidence="11" key="2">
    <citation type="submission" date="2021-01" db="EMBL/GenBank/DDBJ databases">
        <authorList>
            <person name="Schikora-Tamarit M.A."/>
        </authorList>
    </citation>
    <scope>NUCLEOTIDE SEQUENCE</scope>
    <source>
        <strain evidence="11">CBS6341</strain>
    </source>
</reference>
<keyword evidence="4" id="KW-0812">Transmembrane</keyword>
<evidence type="ECO:0000256" key="9">
    <source>
        <dbReference type="PIRNR" id="PIRNR007871"/>
    </source>
</evidence>
<sequence length="183" mass="20967">MVWPFSNGGNDKPIIESHEQPRRSSERITTRSVEQFSTPSSEEKQLLLEDTQPRFYNGPNNPTNEPMVKQAINSISLSDFQFSNLVKIPCFRDAGLTGLSSMFVLGSIIFITQKSVPKAINWSIGGLLLGSTISWEQCRSKRRREFEFTQKAKDLVAQKEKPMVSKPEIEVEKREEVSSWWKR</sequence>
<feature type="compositionally biased region" description="Basic and acidic residues" evidence="10">
    <location>
        <begin position="13"/>
        <end position="29"/>
    </location>
</feature>
<keyword evidence="5 9" id="KW-0999">Mitochondrion inner membrane</keyword>